<protein>
    <submittedName>
        <fullName evidence="2">Uncharacterized protein</fullName>
    </submittedName>
</protein>
<organism evidence="2 3">
    <name type="scientific">Nonomuraea maheshkhaliensis</name>
    <dbReference type="NCBI Taxonomy" id="419590"/>
    <lineage>
        <taxon>Bacteria</taxon>
        <taxon>Bacillati</taxon>
        <taxon>Actinomycetota</taxon>
        <taxon>Actinomycetes</taxon>
        <taxon>Streptosporangiales</taxon>
        <taxon>Streptosporangiaceae</taxon>
        <taxon>Nonomuraea</taxon>
    </lineage>
</organism>
<evidence type="ECO:0000256" key="1">
    <source>
        <dbReference type="SAM" id="MobiDB-lite"/>
    </source>
</evidence>
<dbReference type="EMBL" id="BAAAMU010000003">
    <property type="protein sequence ID" value="GAA1613643.1"/>
    <property type="molecule type" value="Genomic_DNA"/>
</dbReference>
<name>A0ABN2EPJ9_9ACTN</name>
<evidence type="ECO:0000313" key="2">
    <source>
        <dbReference type="EMBL" id="GAA1613643.1"/>
    </source>
</evidence>
<dbReference type="Proteomes" id="UP001500064">
    <property type="component" value="Unassembled WGS sequence"/>
</dbReference>
<comment type="caution">
    <text evidence="2">The sequence shown here is derived from an EMBL/GenBank/DDBJ whole genome shotgun (WGS) entry which is preliminary data.</text>
</comment>
<proteinExistence type="predicted"/>
<sequence length="183" mass="19532">MSRAAEQQLLQQAGAIAGLWRSVHAGQRDTWSYASLAELLLAQGRLFTPAPRPPRFAAGPPGTCFTTASRMADEHADLLYVEGMVLADGVPFAFDHAWCVSAESDHVIDSTLPDGAGLAYLGIALTDDYRREQQALRGLDAVITGGGINLADNADALREGPSGHAWRPIGRPLPRTTETPARS</sequence>
<reference evidence="2 3" key="1">
    <citation type="journal article" date="2019" name="Int. J. Syst. Evol. Microbiol.">
        <title>The Global Catalogue of Microorganisms (GCM) 10K type strain sequencing project: providing services to taxonomists for standard genome sequencing and annotation.</title>
        <authorList>
            <consortium name="The Broad Institute Genomics Platform"/>
            <consortium name="The Broad Institute Genome Sequencing Center for Infectious Disease"/>
            <person name="Wu L."/>
            <person name="Ma J."/>
        </authorList>
    </citation>
    <scope>NUCLEOTIDE SEQUENCE [LARGE SCALE GENOMIC DNA]</scope>
    <source>
        <strain evidence="2 3">JCM 13929</strain>
    </source>
</reference>
<feature type="region of interest" description="Disordered" evidence="1">
    <location>
        <begin position="161"/>
        <end position="183"/>
    </location>
</feature>
<accession>A0ABN2EPJ9</accession>
<gene>
    <name evidence="2" type="ORF">GCM10009733_007200</name>
</gene>
<dbReference type="RefSeq" id="WP_346101401.1">
    <property type="nucleotide sequence ID" value="NZ_BAAAMU010000003.1"/>
</dbReference>
<keyword evidence="3" id="KW-1185">Reference proteome</keyword>
<evidence type="ECO:0000313" key="3">
    <source>
        <dbReference type="Proteomes" id="UP001500064"/>
    </source>
</evidence>